<proteinExistence type="predicted"/>
<accession>A0A9D9EFN5</accession>
<reference evidence="3" key="2">
    <citation type="journal article" date="2021" name="PeerJ">
        <title>Extensive microbial diversity within the chicken gut microbiome revealed by metagenomics and culture.</title>
        <authorList>
            <person name="Gilroy R."/>
            <person name="Ravi A."/>
            <person name="Getino M."/>
            <person name="Pursley I."/>
            <person name="Horton D.L."/>
            <person name="Alikhan N.F."/>
            <person name="Baker D."/>
            <person name="Gharbi K."/>
            <person name="Hall N."/>
            <person name="Watson M."/>
            <person name="Adriaenssens E.M."/>
            <person name="Foster-Nyarko E."/>
            <person name="Jarju S."/>
            <person name="Secka A."/>
            <person name="Antonio M."/>
            <person name="Oren A."/>
            <person name="Chaudhuri R.R."/>
            <person name="La Ragione R."/>
            <person name="Hildebrand F."/>
            <person name="Pallen M.J."/>
        </authorList>
    </citation>
    <scope>NUCLEOTIDE SEQUENCE</scope>
    <source>
        <strain evidence="3">D5-748</strain>
    </source>
</reference>
<dbReference type="Gene3D" id="2.40.320.10">
    <property type="entry name" value="Hypothetical Protein Pfu-838710-001"/>
    <property type="match status" value="1"/>
</dbReference>
<dbReference type="PIRSF" id="PIRSF016487">
    <property type="entry name" value="CYTH_UCP016487"/>
    <property type="match status" value="1"/>
</dbReference>
<feature type="domain" description="CYTH" evidence="2">
    <location>
        <begin position="3"/>
        <end position="152"/>
    </location>
</feature>
<feature type="active site" description="Proton acceptor" evidence="1">
    <location>
        <position position="31"/>
    </location>
</feature>
<comment type="caution">
    <text evidence="3">The sequence shown here is derived from an EMBL/GenBank/DDBJ whole genome shotgun (WGS) entry which is preliminary data.</text>
</comment>
<evidence type="ECO:0000313" key="3">
    <source>
        <dbReference type="EMBL" id="MBO8445475.1"/>
    </source>
</evidence>
<evidence type="ECO:0000256" key="1">
    <source>
        <dbReference type="PIRSR" id="PIRSR016487-1"/>
    </source>
</evidence>
<dbReference type="Pfam" id="PF01928">
    <property type="entry name" value="CYTH"/>
    <property type="match status" value="1"/>
</dbReference>
<dbReference type="AlphaFoldDB" id="A0A9D9EFN5"/>
<dbReference type="EMBL" id="JADIMO010000095">
    <property type="protein sequence ID" value="MBO8445475.1"/>
    <property type="molecule type" value="Genomic_DNA"/>
</dbReference>
<organism evidence="3 4">
    <name type="scientific">Candidatus Cryptobacteroides merdavium</name>
    <dbReference type="NCBI Taxonomy" id="2840769"/>
    <lineage>
        <taxon>Bacteria</taxon>
        <taxon>Pseudomonadati</taxon>
        <taxon>Bacteroidota</taxon>
        <taxon>Bacteroidia</taxon>
        <taxon>Bacteroidales</taxon>
        <taxon>Candidatus Cryptobacteroides</taxon>
    </lineage>
</organism>
<reference evidence="3" key="1">
    <citation type="submission" date="2020-10" db="EMBL/GenBank/DDBJ databases">
        <authorList>
            <person name="Gilroy R."/>
        </authorList>
    </citation>
    <scope>NUCLEOTIDE SEQUENCE</scope>
    <source>
        <strain evidence="3">D5-748</strain>
    </source>
</reference>
<dbReference type="InterPro" id="IPR033469">
    <property type="entry name" value="CYTH-like_dom_sf"/>
</dbReference>
<dbReference type="PANTHER" id="PTHR40114:SF1">
    <property type="entry name" value="SLR0698 PROTEIN"/>
    <property type="match status" value="1"/>
</dbReference>
<name>A0A9D9EFN5_9BACT</name>
<sequence>MSKTETERKFLVKDDSYKKMATASIRMQQGYICRESGRTVRVRIAGERAWLTIKGASTDDGLSRYEWEKEIHADEAAELMKLCQGAKTIDKTRHIVPFEDHVFEVDEFHGANEGLTVAEIELENASEPFSRPEWLGEEVTGDRRYYNSMLIADPYSSWGQQPQQNIRKESGVKP</sequence>
<evidence type="ECO:0000259" key="2">
    <source>
        <dbReference type="PROSITE" id="PS51707"/>
    </source>
</evidence>
<dbReference type="PROSITE" id="PS51707">
    <property type="entry name" value="CYTH"/>
    <property type="match status" value="1"/>
</dbReference>
<gene>
    <name evidence="3" type="ORF">IAC23_07260</name>
</gene>
<protein>
    <submittedName>
        <fullName evidence="3">CYTH domain-containing protein</fullName>
    </submittedName>
</protein>
<dbReference type="SUPFAM" id="SSF55154">
    <property type="entry name" value="CYTH-like phosphatases"/>
    <property type="match status" value="1"/>
</dbReference>
<dbReference type="InterPro" id="IPR023577">
    <property type="entry name" value="CYTH_domain"/>
</dbReference>
<dbReference type="SMART" id="SM01118">
    <property type="entry name" value="CYTH"/>
    <property type="match status" value="1"/>
</dbReference>
<dbReference type="PANTHER" id="PTHR40114">
    <property type="entry name" value="SLR0698 PROTEIN"/>
    <property type="match status" value="1"/>
</dbReference>
<dbReference type="CDD" id="cd07891">
    <property type="entry name" value="CYTH-like_CthTTM-like_1"/>
    <property type="match status" value="1"/>
</dbReference>
<dbReference type="Proteomes" id="UP000823619">
    <property type="component" value="Unassembled WGS sequence"/>
</dbReference>
<dbReference type="InterPro" id="IPR012042">
    <property type="entry name" value="NeuTTM/CthTTM-like"/>
</dbReference>
<evidence type="ECO:0000313" key="4">
    <source>
        <dbReference type="Proteomes" id="UP000823619"/>
    </source>
</evidence>